<reference evidence="2 3" key="1">
    <citation type="submission" date="2017-09" db="EMBL/GenBank/DDBJ databases">
        <title>The draft genome sequences of Marinobacter sp. PWS21.</title>
        <authorList>
            <person name="Cao J."/>
        </authorList>
    </citation>
    <scope>NUCLEOTIDE SEQUENCE [LARGE SCALE GENOMIC DNA]</scope>
    <source>
        <strain evidence="2 3">PWS21</strain>
    </source>
</reference>
<accession>A0A2G1UP12</accession>
<dbReference type="Pfam" id="PF05050">
    <property type="entry name" value="Methyltransf_21"/>
    <property type="match status" value="1"/>
</dbReference>
<proteinExistence type="predicted"/>
<evidence type="ECO:0000259" key="1">
    <source>
        <dbReference type="Pfam" id="PF05050"/>
    </source>
</evidence>
<name>A0A2G1UP12_9GAMM</name>
<dbReference type="CDD" id="cd02440">
    <property type="entry name" value="AdoMet_MTases"/>
    <property type="match status" value="1"/>
</dbReference>
<feature type="domain" description="Methyltransferase FkbM" evidence="1">
    <location>
        <begin position="55"/>
        <end position="189"/>
    </location>
</feature>
<keyword evidence="3" id="KW-1185">Reference proteome</keyword>
<dbReference type="Proteomes" id="UP000231409">
    <property type="component" value="Unassembled WGS sequence"/>
</dbReference>
<dbReference type="PANTHER" id="PTHR34203:SF15">
    <property type="entry name" value="SLL1173 PROTEIN"/>
    <property type="match status" value="1"/>
</dbReference>
<organism evidence="2 3">
    <name type="scientific">Marinobacter profundi</name>
    <dbReference type="NCBI Taxonomy" id="2666256"/>
    <lineage>
        <taxon>Bacteria</taxon>
        <taxon>Pseudomonadati</taxon>
        <taxon>Pseudomonadota</taxon>
        <taxon>Gammaproteobacteria</taxon>
        <taxon>Pseudomonadales</taxon>
        <taxon>Marinobacteraceae</taxon>
        <taxon>Marinobacter</taxon>
    </lineage>
</organism>
<sequence>MGMLREQAKRLPKGVVRLLKINYYRRQIRKGEFRSEELEYDVLKNIIPPGAKVVDIGANVGYYTLLFSSLVGSKGRVIAFEPIPETFDLLSNNVTASAAQNVTLVNGAVSTDTQEVDFTIPEENLFQSHMVPEGDIHVMSFPLRSFLPESWSLDFLKIDAEGCDEEIIKSSIGVINAHRPFVMAELSQEKAWALVGVLENYSLRFIEGSHNKFFVPGEKLDLFPL</sequence>
<gene>
    <name evidence="2" type="ORF">CLH61_03780</name>
</gene>
<evidence type="ECO:0000313" key="3">
    <source>
        <dbReference type="Proteomes" id="UP000231409"/>
    </source>
</evidence>
<dbReference type="InterPro" id="IPR052514">
    <property type="entry name" value="SAM-dependent_MTase"/>
</dbReference>
<dbReference type="Gene3D" id="3.40.50.150">
    <property type="entry name" value="Vaccinia Virus protein VP39"/>
    <property type="match status" value="1"/>
</dbReference>
<dbReference type="PANTHER" id="PTHR34203">
    <property type="entry name" value="METHYLTRANSFERASE, FKBM FAMILY PROTEIN"/>
    <property type="match status" value="1"/>
</dbReference>
<dbReference type="InterPro" id="IPR006342">
    <property type="entry name" value="FkbM_mtfrase"/>
</dbReference>
<protein>
    <recommendedName>
        <fullName evidence="1">Methyltransferase FkbM domain-containing protein</fullName>
    </recommendedName>
</protein>
<dbReference type="RefSeq" id="WP_099613384.1">
    <property type="nucleotide sequence ID" value="NZ_KZ319368.1"/>
</dbReference>
<dbReference type="InterPro" id="IPR029063">
    <property type="entry name" value="SAM-dependent_MTases_sf"/>
</dbReference>
<dbReference type="NCBIfam" id="TIGR01444">
    <property type="entry name" value="fkbM_fam"/>
    <property type="match status" value="1"/>
</dbReference>
<comment type="caution">
    <text evidence="2">The sequence shown here is derived from an EMBL/GenBank/DDBJ whole genome shotgun (WGS) entry which is preliminary data.</text>
</comment>
<dbReference type="EMBL" id="NTFH01000004">
    <property type="protein sequence ID" value="PHQ16218.1"/>
    <property type="molecule type" value="Genomic_DNA"/>
</dbReference>
<evidence type="ECO:0000313" key="2">
    <source>
        <dbReference type="EMBL" id="PHQ16218.1"/>
    </source>
</evidence>
<dbReference type="SUPFAM" id="SSF53335">
    <property type="entry name" value="S-adenosyl-L-methionine-dependent methyltransferases"/>
    <property type="match status" value="1"/>
</dbReference>
<dbReference type="AlphaFoldDB" id="A0A2G1UP12"/>